<dbReference type="Proteomes" id="UP001148313">
    <property type="component" value="Unassembled WGS sequence"/>
</dbReference>
<keyword evidence="2" id="KW-1133">Transmembrane helix</keyword>
<protein>
    <submittedName>
        <fullName evidence="3">Flagellar protein</fullName>
    </submittedName>
</protein>
<keyword evidence="3" id="KW-0966">Cell projection</keyword>
<sequence length="187" mass="20225">MSDKKQTASHDDDLPEVPQGDGDRADRMLIGAGLAIAAFAAFFPWYVFLNQEDFGIQPYSLSTGRDMAGMPGRGAVSVSPLSIPDSEEEAQDEDFDSITTATITLDGEEGEYEAEDDGEVPQQAFPGVSSAFRLLHVVNGRALIEDGNGVYVVRVGSILPDDSRLATLEQRDGRWVIVTSDGEVIER</sequence>
<comment type="caution">
    <text evidence="3">The sequence shown here is derived from an EMBL/GenBank/DDBJ whole genome shotgun (WGS) entry which is preliminary data.</text>
</comment>
<name>A0ABT4VS40_9HYPH</name>
<keyword evidence="4" id="KW-1185">Reference proteome</keyword>
<evidence type="ECO:0000256" key="2">
    <source>
        <dbReference type="SAM" id="Phobius"/>
    </source>
</evidence>
<proteinExistence type="predicted"/>
<feature type="transmembrane region" description="Helical" evidence="2">
    <location>
        <begin position="28"/>
        <end position="48"/>
    </location>
</feature>
<gene>
    <name evidence="3" type="ORF">OOZ53_19300</name>
</gene>
<evidence type="ECO:0000313" key="3">
    <source>
        <dbReference type="EMBL" id="MDA4847516.1"/>
    </source>
</evidence>
<accession>A0ABT4VS40</accession>
<reference evidence="3" key="1">
    <citation type="submission" date="2022-11" db="EMBL/GenBank/DDBJ databases">
        <title>Hoeflea poritis sp. nov., isolated from scleractinian coral Porites lutea.</title>
        <authorList>
            <person name="Zhang G."/>
            <person name="Wei Q."/>
            <person name="Cai L."/>
        </authorList>
    </citation>
    <scope>NUCLEOTIDE SEQUENCE</scope>
    <source>
        <strain evidence="3">E7-10</strain>
    </source>
</reference>
<dbReference type="EMBL" id="JAPJZH010000013">
    <property type="protein sequence ID" value="MDA4847516.1"/>
    <property type="molecule type" value="Genomic_DNA"/>
</dbReference>
<keyword evidence="2" id="KW-0472">Membrane</keyword>
<dbReference type="RefSeq" id="WP_271091345.1">
    <property type="nucleotide sequence ID" value="NZ_JAPJZH010000013.1"/>
</dbReference>
<keyword evidence="3" id="KW-0969">Cilium</keyword>
<keyword evidence="3" id="KW-0282">Flagellum</keyword>
<keyword evidence="2" id="KW-0812">Transmembrane</keyword>
<evidence type="ECO:0000313" key="4">
    <source>
        <dbReference type="Proteomes" id="UP001148313"/>
    </source>
</evidence>
<feature type="compositionally biased region" description="Basic and acidic residues" evidence="1">
    <location>
        <begin position="1"/>
        <end position="12"/>
    </location>
</feature>
<feature type="region of interest" description="Disordered" evidence="1">
    <location>
        <begin position="1"/>
        <end position="22"/>
    </location>
</feature>
<organism evidence="3 4">
    <name type="scientific">Hoeflea poritis</name>
    <dbReference type="NCBI Taxonomy" id="2993659"/>
    <lineage>
        <taxon>Bacteria</taxon>
        <taxon>Pseudomonadati</taxon>
        <taxon>Pseudomonadota</taxon>
        <taxon>Alphaproteobacteria</taxon>
        <taxon>Hyphomicrobiales</taxon>
        <taxon>Rhizobiaceae</taxon>
        <taxon>Hoeflea</taxon>
    </lineage>
</organism>
<evidence type="ECO:0000256" key="1">
    <source>
        <dbReference type="SAM" id="MobiDB-lite"/>
    </source>
</evidence>